<dbReference type="GO" id="GO:0005524">
    <property type="term" value="F:ATP binding"/>
    <property type="evidence" value="ECO:0007669"/>
    <property type="project" value="InterPro"/>
</dbReference>
<dbReference type="InterPro" id="IPR036052">
    <property type="entry name" value="TrpB-like_PALP_sf"/>
</dbReference>
<evidence type="ECO:0000259" key="10">
    <source>
        <dbReference type="PROSITE" id="PS50280"/>
    </source>
</evidence>
<dbReference type="GO" id="GO:0044272">
    <property type="term" value="P:sulfur compound biosynthetic process"/>
    <property type="evidence" value="ECO:0007669"/>
    <property type="project" value="UniProtKB-ARBA"/>
</dbReference>
<keyword evidence="7" id="KW-0040">ANK repeat</keyword>
<dbReference type="SMART" id="SM00317">
    <property type="entry name" value="SET"/>
    <property type="match status" value="1"/>
</dbReference>
<feature type="transmembrane region" description="Helical" evidence="9">
    <location>
        <begin position="1027"/>
        <end position="1050"/>
    </location>
</feature>
<dbReference type="Proteomes" id="UP000186817">
    <property type="component" value="Unassembled WGS sequence"/>
</dbReference>
<dbReference type="InterPro" id="IPR002110">
    <property type="entry name" value="Ankyrin_rpt"/>
</dbReference>
<comment type="similarity">
    <text evidence="2">Belongs to the cysteine synthase/cystathionine beta-synthase family.</text>
</comment>
<keyword evidence="4" id="KW-0663">Pyridoxal phosphate</keyword>
<name>A0A1Q9E5R7_SYMMI</name>
<evidence type="ECO:0000256" key="6">
    <source>
        <dbReference type="ARBA" id="ARBA00023136"/>
    </source>
</evidence>
<feature type="repeat" description="ANK" evidence="7">
    <location>
        <begin position="421"/>
        <end position="453"/>
    </location>
</feature>
<dbReference type="Gene3D" id="3.40.50.1100">
    <property type="match status" value="2"/>
</dbReference>
<keyword evidence="13" id="KW-1185">Reference proteome</keyword>
<evidence type="ECO:0000256" key="4">
    <source>
        <dbReference type="ARBA" id="ARBA00022898"/>
    </source>
</evidence>
<feature type="compositionally biased region" description="Low complexity" evidence="8">
    <location>
        <begin position="877"/>
        <end position="889"/>
    </location>
</feature>
<dbReference type="FunFam" id="3.40.50.1100:FF:000003">
    <property type="entry name" value="Cystathionine beta-synthase"/>
    <property type="match status" value="1"/>
</dbReference>
<feature type="domain" description="ABC transmembrane type-1" evidence="11">
    <location>
        <begin position="956"/>
        <end position="1131"/>
    </location>
</feature>
<protein>
    <submittedName>
        <fullName evidence="12">Cysteine synthase</fullName>
    </submittedName>
</protein>
<dbReference type="InterPro" id="IPR046341">
    <property type="entry name" value="SET_dom_sf"/>
</dbReference>
<feature type="region of interest" description="Disordered" evidence="8">
    <location>
        <begin position="870"/>
        <end position="895"/>
    </location>
</feature>
<dbReference type="InterPro" id="IPR036640">
    <property type="entry name" value="ABC1_TM_sf"/>
</dbReference>
<sequence>MAAARSAAACAAALSWHEQGGRMGVFAEEPLEEGALVERCYSIPLKSVDIPSAVLQQRLFDVGDGCLHFPLGWGMLYADASQDQANVAWSLDVLESDGAALHHLCLRTASAVAAGTELRVCRSAPVFEHVQDVVNWSLSAFETQGLQLPQAEPGSDLDGEALPSKLFVDRVKVDFSSIHGCGVFAVRDLAPGELVELAPTLFLSRWDLGNCLADHRFSAHGDQEPTARPLGLKLALGLGSVFNHKDAPNVEFRPAKVAGSRALQLMSCFAALREIKAGEELFISYGPDWWASRNPQQMRLADWRKKRGETDHGRPFYDDPGFEKASGFPRAVVEKLHEAFVHAPDGDTTVLRAYQGLCQKVQAKTGLRGLLDAPLRGSGERAAHAAVLKPQNLRWLVLNGADVNAPTAPALELAEDGSVSTALCPAHVAAINGQVEALSILHSAGADLNCQRTDGATPLDFAVDCEQTDTEVWLKARGAVHGVMATEQMKFFCDRFSAGRIMSCFAGLTASAPVAAGIADRGKGRGRVYANITETVGNTPCVKISDEICPKGRTIYAKLEYFNPLSSVKDRLACAIIEDAEKKGQLKPGDTVIEATSGNTGIAVAMLCAQRGYKCVITMAEPFSIERRKLMRFMGAKVIITPKAGKGTGMVAKAKELAEKHGWFLCRQFENEANAEFHYKTTGQEIVNDFEGMKLDYYVLGYGTGGTFSGAGKAIKEKRPDVKICLGEPADAPLVASGTKTERNPDGSATGSHPAFKPHPIQGWTPDFIPQIAEKGITETGYDEFIPIPGQAAIEMSQALAKTQGIFTGISGGASMYAAVEMAKKAPEGSVLVAMLADTGERYLSTPLFASISADMNEEDTMAVTPVGTKTAKEQRPATAGAPAPVPATSLRESEAEGRPTWEMAKKYIDVGRWRNMVNAMIFYSLVLFIFLLCDISLANCTNALALDPTVATGPYFGGYLFWMVMGISGLYIGWIYGAGFSLRISHFMHGNVVHQLLHAPIDRFFDKQPVGRIMNRLTMDMATIDLYLFMKVSGSIMIFFQTLVPLAYIHFIMPWYMSVFALPFYYVVFELYLRYQNTAVPLRYCFKTSSSITQSHLSDVMTNTVVVRGFGEQNRIAVQYAACVDNSVKADLTDDRLMKRWLCNRVNYLWTFYNSITYIIGLYNASWLGPGTLGIALTNLLLLETMIEPSLEMMAGALFELIALARVHEYTSVTQEKAMYTPEDAKLRNYSVRFYRAKATPLTVREVNDRIEVLANGKTLLHSTPDGRALMLADNSSDCNIGRFQELCPVCAELNQIPSLHHIVAVNDASGSAKDIAQELCRHPRSFMTATAFTTQPQVVIEFQSSWLSDGARLDIQELRAGYAEVPQDVLKGVTFSVEPRMKVAVVGTTGCGKSSMLLALLRIIEPRGGKIVINGIDTQEIGLCLVIGLRAMVVVTAIDVSAVIIGRDKCEPVKA</sequence>
<dbReference type="SUPFAM" id="SSF48403">
    <property type="entry name" value="Ankyrin repeat"/>
    <property type="match status" value="1"/>
</dbReference>
<evidence type="ECO:0000256" key="9">
    <source>
        <dbReference type="SAM" id="Phobius"/>
    </source>
</evidence>
<accession>A0A1Q9E5R7</accession>
<proteinExistence type="inferred from homology"/>
<dbReference type="InterPro" id="IPR050214">
    <property type="entry name" value="Cys_Synth/Cystath_Beta-Synth"/>
</dbReference>
<evidence type="ECO:0000256" key="8">
    <source>
        <dbReference type="SAM" id="MobiDB-lite"/>
    </source>
</evidence>
<dbReference type="PROSITE" id="PS50929">
    <property type="entry name" value="ABC_TM1F"/>
    <property type="match status" value="1"/>
</dbReference>
<dbReference type="GO" id="GO:0016887">
    <property type="term" value="F:ATP hydrolysis activity"/>
    <property type="evidence" value="ECO:0007669"/>
    <property type="project" value="InterPro"/>
</dbReference>
<evidence type="ECO:0000256" key="5">
    <source>
        <dbReference type="ARBA" id="ARBA00022989"/>
    </source>
</evidence>
<gene>
    <name evidence="12" type="primary">cysK</name>
    <name evidence="12" type="ORF">AK812_SmicGene14354</name>
</gene>
<dbReference type="GO" id="GO:0140359">
    <property type="term" value="F:ABC-type transporter activity"/>
    <property type="evidence" value="ECO:0007669"/>
    <property type="project" value="InterPro"/>
</dbReference>
<dbReference type="InterPro" id="IPR003439">
    <property type="entry name" value="ABC_transporter-like_ATP-bd"/>
</dbReference>
<dbReference type="GO" id="GO:0006534">
    <property type="term" value="P:cysteine metabolic process"/>
    <property type="evidence" value="ECO:0007669"/>
    <property type="project" value="UniProtKB-ARBA"/>
</dbReference>
<evidence type="ECO:0000256" key="2">
    <source>
        <dbReference type="ARBA" id="ARBA00007103"/>
    </source>
</evidence>
<dbReference type="PROSITE" id="PS50280">
    <property type="entry name" value="SET"/>
    <property type="match status" value="1"/>
</dbReference>
<dbReference type="SUPFAM" id="SSF90123">
    <property type="entry name" value="ABC transporter transmembrane region"/>
    <property type="match status" value="1"/>
</dbReference>
<dbReference type="InterPro" id="IPR027417">
    <property type="entry name" value="P-loop_NTPase"/>
</dbReference>
<comment type="cofactor">
    <cofactor evidence="1">
        <name>pyridoxal 5'-phosphate</name>
        <dbReference type="ChEBI" id="CHEBI:597326"/>
    </cofactor>
</comment>
<dbReference type="GO" id="GO:0009069">
    <property type="term" value="P:serine family amino acid metabolic process"/>
    <property type="evidence" value="ECO:0007669"/>
    <property type="project" value="UniProtKB-ARBA"/>
</dbReference>
<dbReference type="InterPro" id="IPR036770">
    <property type="entry name" value="Ankyrin_rpt-contain_sf"/>
</dbReference>
<feature type="transmembrane region" description="Helical" evidence="9">
    <location>
        <begin position="921"/>
        <end position="940"/>
    </location>
</feature>
<dbReference type="PANTHER" id="PTHR10314">
    <property type="entry name" value="CYSTATHIONINE BETA-SYNTHASE"/>
    <property type="match status" value="1"/>
</dbReference>
<comment type="caution">
    <text evidence="12">The sequence shown here is derived from an EMBL/GenBank/DDBJ whole genome shotgun (WGS) entry which is preliminary data.</text>
</comment>
<dbReference type="Pfam" id="PF13637">
    <property type="entry name" value="Ank_4"/>
    <property type="match status" value="1"/>
</dbReference>
<dbReference type="Gene3D" id="1.20.1560.10">
    <property type="entry name" value="ABC transporter type 1, transmembrane domain"/>
    <property type="match status" value="1"/>
</dbReference>
<reference evidence="12 13" key="1">
    <citation type="submission" date="2016-02" db="EMBL/GenBank/DDBJ databases">
        <title>Genome analysis of coral dinoflagellate symbionts highlights evolutionary adaptations to a symbiotic lifestyle.</title>
        <authorList>
            <person name="Aranda M."/>
            <person name="Li Y."/>
            <person name="Liew Y.J."/>
            <person name="Baumgarten S."/>
            <person name="Simakov O."/>
            <person name="Wilson M."/>
            <person name="Piel J."/>
            <person name="Ashoor H."/>
            <person name="Bougouffa S."/>
            <person name="Bajic V.B."/>
            <person name="Ryu T."/>
            <person name="Ravasi T."/>
            <person name="Bayer T."/>
            <person name="Micklem G."/>
            <person name="Kim H."/>
            <person name="Bhak J."/>
            <person name="Lajeunesse T.C."/>
            <person name="Voolstra C.R."/>
        </authorList>
    </citation>
    <scope>NUCLEOTIDE SEQUENCE [LARGE SCALE GENOMIC DNA]</scope>
    <source>
        <strain evidence="12 13">CCMP2467</strain>
    </source>
</reference>
<dbReference type="GO" id="GO:0016020">
    <property type="term" value="C:membrane"/>
    <property type="evidence" value="ECO:0007669"/>
    <property type="project" value="InterPro"/>
</dbReference>
<dbReference type="InterPro" id="IPR001214">
    <property type="entry name" value="SET_dom"/>
</dbReference>
<keyword evidence="3 9" id="KW-0812">Transmembrane</keyword>
<dbReference type="Gene3D" id="3.40.50.300">
    <property type="entry name" value="P-loop containing nucleotide triphosphate hydrolases"/>
    <property type="match status" value="1"/>
</dbReference>
<feature type="transmembrane region" description="Helical" evidence="9">
    <location>
        <begin position="960"/>
        <end position="980"/>
    </location>
</feature>
<organism evidence="12 13">
    <name type="scientific">Symbiodinium microadriaticum</name>
    <name type="common">Dinoflagellate</name>
    <name type="synonym">Zooxanthella microadriatica</name>
    <dbReference type="NCBI Taxonomy" id="2951"/>
    <lineage>
        <taxon>Eukaryota</taxon>
        <taxon>Sar</taxon>
        <taxon>Alveolata</taxon>
        <taxon>Dinophyceae</taxon>
        <taxon>Suessiales</taxon>
        <taxon>Symbiodiniaceae</taxon>
        <taxon>Symbiodinium</taxon>
    </lineage>
</organism>
<evidence type="ECO:0000256" key="3">
    <source>
        <dbReference type="ARBA" id="ARBA00022692"/>
    </source>
</evidence>
<feature type="transmembrane region" description="Helical" evidence="9">
    <location>
        <begin position="1056"/>
        <end position="1074"/>
    </location>
</feature>
<dbReference type="InterPro" id="IPR011527">
    <property type="entry name" value="ABC1_TM_dom"/>
</dbReference>
<evidence type="ECO:0000256" key="7">
    <source>
        <dbReference type="PROSITE-ProRule" id="PRU00023"/>
    </source>
</evidence>
<feature type="domain" description="SET" evidence="10">
    <location>
        <begin position="169"/>
        <end position="286"/>
    </location>
</feature>
<evidence type="ECO:0000313" key="13">
    <source>
        <dbReference type="Proteomes" id="UP000186817"/>
    </source>
</evidence>
<dbReference type="Pfam" id="PF00291">
    <property type="entry name" value="PALP"/>
    <property type="match status" value="1"/>
</dbReference>
<dbReference type="SUPFAM" id="SSF82199">
    <property type="entry name" value="SET domain"/>
    <property type="match status" value="1"/>
</dbReference>
<dbReference type="Gene3D" id="2.170.270.10">
    <property type="entry name" value="SET domain"/>
    <property type="match status" value="1"/>
</dbReference>
<dbReference type="CDD" id="cd01561">
    <property type="entry name" value="CBS_like"/>
    <property type="match status" value="1"/>
</dbReference>
<evidence type="ECO:0000259" key="11">
    <source>
        <dbReference type="PROSITE" id="PS50929"/>
    </source>
</evidence>
<feature type="transmembrane region" description="Helical" evidence="9">
    <location>
        <begin position="1147"/>
        <end position="1164"/>
    </location>
</feature>
<dbReference type="SUPFAM" id="SSF52540">
    <property type="entry name" value="P-loop containing nucleoside triphosphate hydrolases"/>
    <property type="match status" value="1"/>
</dbReference>
<evidence type="ECO:0000256" key="1">
    <source>
        <dbReference type="ARBA" id="ARBA00001933"/>
    </source>
</evidence>
<feature type="region of interest" description="Disordered" evidence="8">
    <location>
        <begin position="734"/>
        <end position="760"/>
    </location>
</feature>
<dbReference type="EMBL" id="LSRX01000255">
    <property type="protein sequence ID" value="OLQ02765.1"/>
    <property type="molecule type" value="Genomic_DNA"/>
</dbReference>
<dbReference type="Gene3D" id="1.25.40.20">
    <property type="entry name" value="Ankyrin repeat-containing domain"/>
    <property type="match status" value="1"/>
</dbReference>
<dbReference type="OrthoDB" id="10259545at2759"/>
<dbReference type="SUPFAM" id="SSF53686">
    <property type="entry name" value="Tryptophan synthase beta subunit-like PLP-dependent enzymes"/>
    <property type="match status" value="1"/>
</dbReference>
<dbReference type="InterPro" id="IPR001926">
    <property type="entry name" value="TrpB-like_PALP"/>
</dbReference>
<dbReference type="Pfam" id="PF00664">
    <property type="entry name" value="ABC_membrane"/>
    <property type="match status" value="1"/>
</dbReference>
<evidence type="ECO:0000313" key="12">
    <source>
        <dbReference type="EMBL" id="OLQ02765.1"/>
    </source>
</evidence>
<dbReference type="PROSITE" id="PS50088">
    <property type="entry name" value="ANK_REPEAT"/>
    <property type="match status" value="1"/>
</dbReference>
<dbReference type="Pfam" id="PF00005">
    <property type="entry name" value="ABC_tran"/>
    <property type="match status" value="1"/>
</dbReference>
<keyword evidence="5 9" id="KW-1133">Transmembrane helix</keyword>
<dbReference type="Pfam" id="PF00856">
    <property type="entry name" value="SET"/>
    <property type="match status" value="1"/>
</dbReference>
<feature type="transmembrane region" description="Helical" evidence="9">
    <location>
        <begin position="498"/>
        <end position="519"/>
    </location>
</feature>
<keyword evidence="6 9" id="KW-0472">Membrane</keyword>